<dbReference type="WBParaSite" id="TCONS_00008394.p1">
    <property type="protein sequence ID" value="TCONS_00008394.p1"/>
    <property type="gene ID" value="XLOC_006347"/>
</dbReference>
<keyword evidence="3" id="KW-1185">Reference proteome</keyword>
<organism evidence="4">
    <name type="scientific">Strongyloides stercoralis</name>
    <name type="common">Threadworm</name>
    <dbReference type="NCBI Taxonomy" id="6248"/>
    <lineage>
        <taxon>Eukaryota</taxon>
        <taxon>Metazoa</taxon>
        <taxon>Ecdysozoa</taxon>
        <taxon>Nematoda</taxon>
        <taxon>Chromadorea</taxon>
        <taxon>Rhabditida</taxon>
        <taxon>Tylenchina</taxon>
        <taxon>Panagrolaimomorpha</taxon>
        <taxon>Strongyloidoidea</taxon>
        <taxon>Strongyloididae</taxon>
        <taxon>Strongyloides</taxon>
    </lineage>
</organism>
<dbReference type="InterPro" id="IPR035979">
    <property type="entry name" value="RBD_domain_sf"/>
</dbReference>
<dbReference type="WBParaSite" id="SSTP_0000075300.1">
    <property type="protein sequence ID" value="SSTP_0000075300.1"/>
    <property type="gene ID" value="SSTP_0000075300"/>
</dbReference>
<dbReference type="SUPFAM" id="SSF54928">
    <property type="entry name" value="RNA-binding domain, RBD"/>
    <property type="match status" value="1"/>
</dbReference>
<dbReference type="AlphaFoldDB" id="A0A0K0DU40"/>
<dbReference type="Proteomes" id="UP000035681">
    <property type="component" value="Unplaced"/>
</dbReference>
<dbReference type="InterPro" id="IPR000504">
    <property type="entry name" value="RRM_dom"/>
</dbReference>
<dbReference type="PROSITE" id="PS50102">
    <property type="entry name" value="RRM"/>
    <property type="match status" value="1"/>
</dbReference>
<keyword evidence="1" id="KW-0694">RNA-binding</keyword>
<protein>
    <submittedName>
        <fullName evidence="4 5">RRM domain-containing protein</fullName>
    </submittedName>
</protein>
<evidence type="ECO:0000313" key="5">
    <source>
        <dbReference type="WBParaSite" id="TCONS_00008394.p1"/>
    </source>
</evidence>
<reference evidence="4" key="1">
    <citation type="submission" date="2015-08" db="UniProtKB">
        <authorList>
            <consortium name="WormBaseParasite"/>
        </authorList>
    </citation>
    <scope>IDENTIFICATION</scope>
</reference>
<name>A0A0K0DU40_STRER</name>
<evidence type="ECO:0000256" key="1">
    <source>
        <dbReference type="PROSITE-ProRule" id="PRU00176"/>
    </source>
</evidence>
<dbReference type="InterPro" id="IPR012677">
    <property type="entry name" value="Nucleotide-bd_a/b_plait_sf"/>
</dbReference>
<evidence type="ECO:0000313" key="3">
    <source>
        <dbReference type="Proteomes" id="UP000035681"/>
    </source>
</evidence>
<evidence type="ECO:0000313" key="4">
    <source>
        <dbReference type="WBParaSite" id="SSTP_0000075300.1"/>
    </source>
</evidence>
<sequence length="102" mass="11593">MKLICKLLNQVASTSNSTGKAILLRKIPWFSGSKEIKDALKDYGYVEKVILFENSSFVTHSENALVVFENKDSAKNLLKNKKIKVDGFDVSVHEYKNDKKQK</sequence>
<dbReference type="GO" id="GO:0003723">
    <property type="term" value="F:RNA binding"/>
    <property type="evidence" value="ECO:0007669"/>
    <property type="project" value="UniProtKB-UniRule"/>
</dbReference>
<accession>A0A0K0DU40</accession>
<evidence type="ECO:0000259" key="2">
    <source>
        <dbReference type="PROSITE" id="PS50102"/>
    </source>
</evidence>
<dbReference type="Gene3D" id="3.30.70.330">
    <property type="match status" value="1"/>
</dbReference>
<proteinExistence type="predicted"/>
<feature type="domain" description="RRM" evidence="2">
    <location>
        <begin position="20"/>
        <end position="102"/>
    </location>
</feature>